<evidence type="ECO:0000259" key="7">
    <source>
        <dbReference type="Pfam" id="PF04428"/>
    </source>
</evidence>
<dbReference type="Pfam" id="PF04428">
    <property type="entry name" value="Choline_kin_N"/>
    <property type="match status" value="1"/>
</dbReference>
<dbReference type="InterPro" id="IPR004776">
    <property type="entry name" value="Mem_transp_PIN-like"/>
</dbReference>
<reference evidence="10" key="3">
    <citation type="submission" date="2025-04" db="UniProtKB">
        <authorList>
            <consortium name="RefSeq"/>
        </authorList>
    </citation>
    <scope>IDENTIFICATION</scope>
    <source>
        <strain evidence="10">CBS 304.34</strain>
    </source>
</reference>
<protein>
    <submittedName>
        <fullName evidence="8 10">Kinase-like protein</fullName>
    </submittedName>
</protein>
<organism evidence="8">
    <name type="scientific">Mytilinidion resinicola</name>
    <dbReference type="NCBI Taxonomy" id="574789"/>
    <lineage>
        <taxon>Eukaryota</taxon>
        <taxon>Fungi</taxon>
        <taxon>Dikarya</taxon>
        <taxon>Ascomycota</taxon>
        <taxon>Pezizomycotina</taxon>
        <taxon>Dothideomycetes</taxon>
        <taxon>Pleosporomycetidae</taxon>
        <taxon>Mytilinidiales</taxon>
        <taxon>Mytilinidiaceae</taxon>
        <taxon>Mytilinidion</taxon>
    </lineage>
</organism>
<keyword evidence="3 6" id="KW-1133">Transmembrane helix</keyword>
<dbReference type="InterPro" id="IPR011009">
    <property type="entry name" value="Kinase-like_dom_sf"/>
</dbReference>
<reference evidence="8 10" key="1">
    <citation type="journal article" date="2020" name="Stud. Mycol.">
        <title>101 Dothideomycetes genomes: a test case for predicting lifestyles and emergence of pathogens.</title>
        <authorList>
            <person name="Haridas S."/>
            <person name="Albert R."/>
            <person name="Binder M."/>
            <person name="Bloem J."/>
            <person name="Labutti K."/>
            <person name="Salamov A."/>
            <person name="Andreopoulos B."/>
            <person name="Baker S."/>
            <person name="Barry K."/>
            <person name="Bills G."/>
            <person name="Bluhm B."/>
            <person name="Cannon C."/>
            <person name="Castanera R."/>
            <person name="Culley D."/>
            <person name="Daum C."/>
            <person name="Ezra D."/>
            <person name="Gonzalez J."/>
            <person name="Henrissat B."/>
            <person name="Kuo A."/>
            <person name="Liang C."/>
            <person name="Lipzen A."/>
            <person name="Lutzoni F."/>
            <person name="Magnuson J."/>
            <person name="Mondo S."/>
            <person name="Nolan M."/>
            <person name="Ohm R."/>
            <person name="Pangilinan J."/>
            <person name="Park H.-J."/>
            <person name="Ramirez L."/>
            <person name="Alfaro M."/>
            <person name="Sun H."/>
            <person name="Tritt A."/>
            <person name="Yoshinaga Y."/>
            <person name="Zwiers L.-H."/>
            <person name="Turgeon B."/>
            <person name="Goodwin S."/>
            <person name="Spatafora J."/>
            <person name="Crous P."/>
            <person name="Grigoriev I."/>
        </authorList>
    </citation>
    <scope>NUCLEOTIDE SEQUENCE</scope>
    <source>
        <strain evidence="8 10">CBS 304.34</strain>
    </source>
</reference>
<feature type="region of interest" description="Disordered" evidence="5">
    <location>
        <begin position="1196"/>
        <end position="1232"/>
    </location>
</feature>
<keyword evidence="8" id="KW-0808">Transferase</keyword>
<keyword evidence="9" id="KW-1185">Reference proteome</keyword>
<feature type="compositionally biased region" description="Low complexity" evidence="5">
    <location>
        <begin position="1222"/>
        <end position="1232"/>
    </location>
</feature>
<feature type="compositionally biased region" description="Low complexity" evidence="5">
    <location>
        <begin position="275"/>
        <end position="287"/>
    </location>
</feature>
<feature type="transmembrane region" description="Helical" evidence="6">
    <location>
        <begin position="87"/>
        <end position="107"/>
    </location>
</feature>
<feature type="region of interest" description="Disordered" evidence="5">
    <location>
        <begin position="580"/>
        <end position="697"/>
    </location>
</feature>
<keyword evidence="8" id="KW-0418">Kinase</keyword>
<feature type="compositionally biased region" description="Basic and acidic residues" evidence="5">
    <location>
        <begin position="1256"/>
        <end position="1265"/>
    </location>
</feature>
<evidence type="ECO:0000256" key="4">
    <source>
        <dbReference type="ARBA" id="ARBA00023136"/>
    </source>
</evidence>
<feature type="region of interest" description="Disordered" evidence="5">
    <location>
        <begin position="234"/>
        <end position="310"/>
    </location>
</feature>
<accession>A0A6A6Z602</accession>
<evidence type="ECO:0000313" key="9">
    <source>
        <dbReference type="Proteomes" id="UP000504636"/>
    </source>
</evidence>
<dbReference type="InterPro" id="IPR007521">
    <property type="entry name" value="Choline_kin_N"/>
</dbReference>
<gene>
    <name evidence="8 10" type="ORF">BDZ99DRAFT_433721</name>
</gene>
<evidence type="ECO:0000256" key="3">
    <source>
        <dbReference type="ARBA" id="ARBA00022989"/>
    </source>
</evidence>
<evidence type="ECO:0000256" key="5">
    <source>
        <dbReference type="SAM" id="MobiDB-lite"/>
    </source>
</evidence>
<evidence type="ECO:0000256" key="1">
    <source>
        <dbReference type="ARBA" id="ARBA00004141"/>
    </source>
</evidence>
<feature type="region of interest" description="Disordered" evidence="5">
    <location>
        <begin position="717"/>
        <end position="761"/>
    </location>
</feature>
<sequence>MSYLERLSSLRLRNSGPDSPFVAMNNLPFSGGDVMEAFKKLPPHSSHPDFPHLCLLVFEAVLEVVCVALPGYIVARMGMMDLESQKFLANLNTMLFTPCLIFTKLASQLTAEKLVELGVIPFIFVVQCLVSYLSSFAISRLFGFKLRGRNFVTAMAVFGNSNSLPISLVVSLSKTLSGLHWDKIPGDNDDEVAARGILYLLIFQQLGQLVRWTWGYNILLRPASDYTVEEGGTKHVDHLEGSDGNDPEAQALLGSPTESHSDYESGNITPHNRHGYASSYSSSSSGSVDERQNVIPELDPTPTNGNVLPKRPVDYIKRNAILNESSGHMTTFPSPNSTTDLQHIPKGPKGWWIRFKQAITQAFLSVKDGIASTSQKAFSTLPAPFQKVLAKTFSVLFGFLWLIWEGMNPPLWAMLAAIIVASIPKLQHVFFDPGTFISNSVTRAVSQSAGVAVPLILVVLGSNLARNTLPKEDAFSSEDPKEEKKLLIAALVSRMLIPTIIMAPILAVTAKYIPVSILDDPIFVIVCFLLTGAPSALQLSQICQLNNVYLGAMSKLLFQSYNEASSVALHLLVAMASTNDGSPAHDQDAAQSLSQDDPRSSIVDESASPRSSATKVVSIADPESISPMMKGKTTEFEPGSEYSDLDKTAKQFRASVSGKRLSGRPSVDPRRKSSVATLGNEEMDSSSSRPQSHHGHDSLITQIGDWLKLEKARRAARKAKRVAGHRSTPQEAAAGEGSLEEQVGTPGAQEDRRDSDSSDGSDALENLQAILEKSLNLAVQEQRPGYGRKASSVRRIPSVMKISKNTGASSDTDYADGDPVVPSCEAVLDNSKTMAYSGGGAESDEEAGSSMKNAVKEKEAWATFKFEIVRLAHTLRLKGWRKVPLERSNEVEVERLSGALTNAVYVVVPPKNLPSRKDQSAESIPHPRNPPPKLLLRIYGPQVEHLIDREAELQILRRLARKRIGPRLLGTFTNGRFEEFFHAQTLTPKDLRVPDTSKQIAKRMRELHEGIELLPTEREEGPFVWRNWDKWVERCEQVIAWLDKQVKDGESKADDPAAEAIKKRGFICGVEWPVFRQTVEKYRKWLDEQYGGPGKVNDRLVFAHNDTQYGNILRLIPAGESPLLLPKNEHKQLVVIDFEYASANLPGLEFANHFTEWCYNYHDATAPHLCNTKHYPTIEEQHRFIRSYLLHNPTFKGPSAASSQPPTPSLDPGTPSVRPSNPGGTPTASLATAAPSSSISAFMLDSRAPPTSYAESEEKSEKDTEAEIQRLMAETRLWRLANSAQWVAWGIVQAKVPGLPDWDDEGKAKGGEEADASPEGKLLESALLEVKEAAKKEAEEGDKEEEEEEFDYLAYAQDRAWFFWGDVVKLGLVRVEELPEGVREMAKEKMVEY</sequence>
<evidence type="ECO:0000256" key="2">
    <source>
        <dbReference type="ARBA" id="ARBA00022692"/>
    </source>
</evidence>
<reference evidence="10" key="2">
    <citation type="submission" date="2020-04" db="EMBL/GenBank/DDBJ databases">
        <authorList>
            <consortium name="NCBI Genome Project"/>
        </authorList>
    </citation>
    <scope>NUCLEOTIDE SEQUENCE</scope>
    <source>
        <strain evidence="10">CBS 304.34</strain>
    </source>
</reference>
<feature type="transmembrane region" description="Helical" evidence="6">
    <location>
        <begin position="486"/>
        <end position="510"/>
    </location>
</feature>
<evidence type="ECO:0000313" key="10">
    <source>
        <dbReference type="RefSeq" id="XP_033583424.1"/>
    </source>
</evidence>
<dbReference type="RefSeq" id="XP_033583424.1">
    <property type="nucleotide sequence ID" value="XM_033717410.1"/>
</dbReference>
<dbReference type="OrthoDB" id="10267235at2759"/>
<feature type="region of interest" description="Disordered" evidence="5">
    <location>
        <begin position="911"/>
        <end position="930"/>
    </location>
</feature>
<dbReference type="Pfam" id="PF01633">
    <property type="entry name" value="Choline_kinase"/>
    <property type="match status" value="1"/>
</dbReference>
<feature type="transmembrane region" description="Helical" evidence="6">
    <location>
        <begin position="410"/>
        <end position="427"/>
    </location>
</feature>
<dbReference type="Proteomes" id="UP000504636">
    <property type="component" value="Unplaced"/>
</dbReference>
<dbReference type="PANTHER" id="PTHR31794:SF2">
    <property type="entry name" value="AUXIN EFFLUX TRANSPORTER FAMILY PROTEIN (EUROFUNG)"/>
    <property type="match status" value="1"/>
</dbReference>
<feature type="domain" description="Choline kinase N-terminal" evidence="7">
    <location>
        <begin position="812"/>
        <end position="889"/>
    </location>
</feature>
<feature type="transmembrane region" description="Helical" evidence="6">
    <location>
        <begin position="119"/>
        <end position="139"/>
    </location>
</feature>
<dbReference type="GO" id="GO:0005783">
    <property type="term" value="C:endoplasmic reticulum"/>
    <property type="evidence" value="ECO:0007669"/>
    <property type="project" value="TreeGrafter"/>
</dbReference>
<feature type="transmembrane region" description="Helical" evidence="6">
    <location>
        <begin position="448"/>
        <end position="466"/>
    </location>
</feature>
<evidence type="ECO:0000313" key="8">
    <source>
        <dbReference type="EMBL" id="KAF2816460.1"/>
    </source>
</evidence>
<dbReference type="Pfam" id="PF03547">
    <property type="entry name" value="Mem_trans"/>
    <property type="match status" value="1"/>
</dbReference>
<dbReference type="CDD" id="cd05157">
    <property type="entry name" value="ETNK_euk"/>
    <property type="match status" value="1"/>
</dbReference>
<dbReference type="GO" id="GO:0016301">
    <property type="term" value="F:kinase activity"/>
    <property type="evidence" value="ECO:0007669"/>
    <property type="project" value="UniProtKB-KW"/>
</dbReference>
<keyword evidence="4 6" id="KW-0472">Membrane</keyword>
<dbReference type="GO" id="GO:0016773">
    <property type="term" value="F:phosphotransferase activity, alcohol group as acceptor"/>
    <property type="evidence" value="ECO:0007669"/>
    <property type="project" value="InterPro"/>
</dbReference>
<evidence type="ECO:0000256" key="6">
    <source>
        <dbReference type="SAM" id="Phobius"/>
    </source>
</evidence>
<dbReference type="Gene3D" id="3.90.1200.10">
    <property type="match status" value="1"/>
</dbReference>
<feature type="transmembrane region" description="Helical" evidence="6">
    <location>
        <begin position="50"/>
        <end position="75"/>
    </location>
</feature>
<keyword evidence="2 6" id="KW-0812">Transmembrane</keyword>
<dbReference type="PANTHER" id="PTHR31794">
    <property type="entry name" value="AUXIN EFFLUX TRANSPORTER FAMILY PROTEIN (EUROFUNG)"/>
    <property type="match status" value="1"/>
</dbReference>
<dbReference type="Gene3D" id="3.30.200.20">
    <property type="entry name" value="Phosphorylase Kinase, domain 1"/>
    <property type="match status" value="1"/>
</dbReference>
<dbReference type="GeneID" id="54458303"/>
<dbReference type="EMBL" id="MU003693">
    <property type="protein sequence ID" value="KAF2816460.1"/>
    <property type="molecule type" value="Genomic_DNA"/>
</dbReference>
<proteinExistence type="predicted"/>
<dbReference type="GO" id="GO:0016020">
    <property type="term" value="C:membrane"/>
    <property type="evidence" value="ECO:0007669"/>
    <property type="project" value="UniProtKB-SubCell"/>
</dbReference>
<dbReference type="GO" id="GO:0055085">
    <property type="term" value="P:transmembrane transport"/>
    <property type="evidence" value="ECO:0007669"/>
    <property type="project" value="InterPro"/>
</dbReference>
<name>A0A6A6Z602_9PEZI</name>
<feature type="region of interest" description="Disordered" evidence="5">
    <location>
        <begin position="1246"/>
        <end position="1265"/>
    </location>
</feature>
<comment type="subcellular location">
    <subcellularLocation>
        <location evidence="1">Membrane</location>
        <topology evidence="1">Multi-pass membrane protein</topology>
    </subcellularLocation>
</comment>
<dbReference type="SUPFAM" id="SSF56112">
    <property type="entry name" value="Protein kinase-like (PK-like)"/>
    <property type="match status" value="1"/>
</dbReference>
<feature type="region of interest" description="Disordered" evidence="5">
    <location>
        <begin position="1299"/>
        <end position="1320"/>
    </location>
</feature>